<gene>
    <name evidence="3" type="ORF">POCTA_138.1.T1320101</name>
</gene>
<reference evidence="3" key="1">
    <citation type="submission" date="2021-01" db="EMBL/GenBank/DDBJ databases">
        <authorList>
            <consortium name="Genoscope - CEA"/>
            <person name="William W."/>
        </authorList>
    </citation>
    <scope>NUCLEOTIDE SEQUENCE</scope>
</reference>
<dbReference type="SMART" id="SM00320">
    <property type="entry name" value="WD40"/>
    <property type="match status" value="4"/>
</dbReference>
<proteinExistence type="predicted"/>
<organism evidence="3 4">
    <name type="scientific">Paramecium octaurelia</name>
    <dbReference type="NCBI Taxonomy" id="43137"/>
    <lineage>
        <taxon>Eukaryota</taxon>
        <taxon>Sar</taxon>
        <taxon>Alveolata</taxon>
        <taxon>Ciliophora</taxon>
        <taxon>Intramacronucleata</taxon>
        <taxon>Oligohymenophorea</taxon>
        <taxon>Peniculida</taxon>
        <taxon>Parameciidae</taxon>
        <taxon>Paramecium</taxon>
    </lineage>
</organism>
<keyword evidence="4" id="KW-1185">Reference proteome</keyword>
<dbReference type="OrthoDB" id="674604at2759"/>
<dbReference type="GO" id="GO:0016226">
    <property type="term" value="P:iron-sulfur cluster assembly"/>
    <property type="evidence" value="ECO:0007669"/>
    <property type="project" value="TreeGrafter"/>
</dbReference>
<evidence type="ECO:0000313" key="3">
    <source>
        <dbReference type="EMBL" id="CAD8204329.1"/>
    </source>
</evidence>
<feature type="repeat" description="WD" evidence="1">
    <location>
        <begin position="518"/>
        <end position="550"/>
    </location>
</feature>
<dbReference type="InterPro" id="IPR019775">
    <property type="entry name" value="WD40_repeat_CS"/>
</dbReference>
<feature type="repeat" description="WD" evidence="1">
    <location>
        <begin position="609"/>
        <end position="650"/>
    </location>
</feature>
<dbReference type="Pfam" id="PF00400">
    <property type="entry name" value="WD40"/>
    <property type="match status" value="3"/>
</dbReference>
<dbReference type="Proteomes" id="UP000683925">
    <property type="component" value="Unassembled WGS sequence"/>
</dbReference>
<dbReference type="PROSITE" id="PS50082">
    <property type="entry name" value="WD_REPEATS_2"/>
    <property type="match status" value="3"/>
</dbReference>
<dbReference type="AlphaFoldDB" id="A0A8S1XT32"/>
<evidence type="ECO:0000256" key="2">
    <source>
        <dbReference type="SAM" id="MobiDB-lite"/>
    </source>
</evidence>
<evidence type="ECO:0000256" key="1">
    <source>
        <dbReference type="PROSITE-ProRule" id="PRU00221"/>
    </source>
</evidence>
<feature type="region of interest" description="Disordered" evidence="2">
    <location>
        <begin position="410"/>
        <end position="432"/>
    </location>
</feature>
<dbReference type="InterPro" id="IPR001680">
    <property type="entry name" value="WD40_rpt"/>
</dbReference>
<keyword evidence="1" id="KW-0853">WD repeat</keyword>
<protein>
    <submittedName>
        <fullName evidence="3">Uncharacterized protein</fullName>
    </submittedName>
</protein>
<accession>A0A8S1XT32</accession>
<dbReference type="PROSITE" id="PS00678">
    <property type="entry name" value="WD_REPEATS_1"/>
    <property type="match status" value="1"/>
</dbReference>
<dbReference type="PANTHER" id="PTHR19920:SF0">
    <property type="entry name" value="CYTOSOLIC IRON-SULFUR PROTEIN ASSEMBLY PROTEIN CIAO1-RELATED"/>
    <property type="match status" value="1"/>
</dbReference>
<sequence>MSQALESCQYHQKAGIAVECLIRDENNYSILCENCLAEKVNNKHIFLLKDAKLVFEQFRLEFQNQFEEEQKGKIGFLKNMRMIVQKLQNHFSSTFDQINNKINERIELSTLIFDQGGMQNGQYENCCGTLNIRNFGEQLIEELAKCQRMRKIGEEQSVIEFQNQIQHQILSLQQDDILNECLELMIQVDVKKKIKLIDNNEMNEEYKKLNVQRTPKLDLICKQHDKEIILFDLSEQQERDYRARCVECDPCIFTSLSKCQNMWRNYERQQSEILTQFYQSRTSQIGIIKQLLIQLKSSFIEKINAIIIQLNGIMAQTELDVLKILSSMGKDWDTMTLNEILDIADILSKPEQMRQTLKEMEIKYKLKNLNIDCIFQDSIEELQEINNQIALLNLCFINEQEYCQSPKHHYRQRQNSGRMKRSTNSTLSDNSQVQQKEQIQDLKIKKPNKFKSLEEWRIQQLKWSDKYIDYQLFFTKKQAEWCNALAFNKQGNIMIAGCIFSIKVFDFLRGRIVQTYQAKQHSGDINCLLFSKKINQFFSGSDDRTIRVWSQIDQKEWKCIQVLQGHLDWVLCLIQTEDEQILLSGSRDRTIKKWLKNESSQAFECTQTLNIHSDAVLGLALNKSESFLVSCSYDKSIIIWEIKESFQIEQKQIIQLQTFANRILFINENQFLFQPNNNENVHIYQYNSQLQSFQTSNHNIKQVQADDDYQYFPSKFLSTKGCFANIHNKYMYITKQLNEEEYEMQQIIEFEDYRKFGSFTEDGEYLVTWHYTSSEFQIRKNVGTSRIQW</sequence>
<dbReference type="EMBL" id="CAJJDP010000133">
    <property type="protein sequence ID" value="CAD8204329.1"/>
    <property type="molecule type" value="Genomic_DNA"/>
</dbReference>
<comment type="caution">
    <text evidence="3">The sequence shown here is derived from an EMBL/GenBank/DDBJ whole genome shotgun (WGS) entry which is preliminary data.</text>
</comment>
<feature type="compositionally biased region" description="Polar residues" evidence="2">
    <location>
        <begin position="413"/>
        <end position="432"/>
    </location>
</feature>
<evidence type="ECO:0000313" key="4">
    <source>
        <dbReference type="Proteomes" id="UP000683925"/>
    </source>
</evidence>
<dbReference type="PROSITE" id="PS50294">
    <property type="entry name" value="WD_REPEATS_REGION"/>
    <property type="match status" value="3"/>
</dbReference>
<name>A0A8S1XT32_PAROT</name>
<dbReference type="PANTHER" id="PTHR19920">
    <property type="entry name" value="WD40 PROTEIN CIAO1"/>
    <property type="match status" value="1"/>
</dbReference>
<feature type="repeat" description="WD" evidence="1">
    <location>
        <begin position="563"/>
        <end position="594"/>
    </location>
</feature>
<dbReference type="GO" id="GO:0097361">
    <property type="term" value="C:cytosolic [4Fe-4S] assembly targeting complex"/>
    <property type="evidence" value="ECO:0007669"/>
    <property type="project" value="TreeGrafter"/>
</dbReference>
<dbReference type="OMA" id="CFANIHN"/>